<protein>
    <recommendedName>
        <fullName evidence="4">Lipoprotein</fullName>
    </recommendedName>
</protein>
<name>A0A9D9NPX5_9BACT</name>
<feature type="signal peptide" evidence="1">
    <location>
        <begin position="1"/>
        <end position="19"/>
    </location>
</feature>
<keyword evidence="1" id="KW-0732">Signal</keyword>
<evidence type="ECO:0000313" key="3">
    <source>
        <dbReference type="Proteomes" id="UP000823772"/>
    </source>
</evidence>
<feature type="chain" id="PRO_5038504468" description="Lipoprotein" evidence="1">
    <location>
        <begin position="20"/>
        <end position="289"/>
    </location>
</feature>
<sequence>MRRISAILSVFAAVFTAMSAVSCSKLEFSEPLDIKVMNIYGECKGGVFYHSLEALSRAVKWQKINAIEDDALKAYFMNLVFLEYDTDTLDADVLRIGNLLYSTGGSDILEQGSVWTVKTVFDYGYDYRIECLGNDEWRVTMSSQNLNSVFAAPSVVSGDFVIAASDSPSYDGMEFVFTAGSGKIEDEAADSEGKRGGLSVYIEEPVSAVIDENGYDYYENCVREIGSENSNYAPRLPVTVFGGAMTITGDVEGDEGFTDVLYYVDLSLASMNENIVRIYFNGVWKSYVW</sequence>
<comment type="caution">
    <text evidence="2">The sequence shown here is derived from an EMBL/GenBank/DDBJ whole genome shotgun (WGS) entry which is preliminary data.</text>
</comment>
<dbReference type="Proteomes" id="UP000823772">
    <property type="component" value="Unassembled WGS sequence"/>
</dbReference>
<evidence type="ECO:0000313" key="2">
    <source>
        <dbReference type="EMBL" id="MBO8481456.1"/>
    </source>
</evidence>
<dbReference type="AlphaFoldDB" id="A0A9D9NPX5"/>
<dbReference type="EMBL" id="JADILY010000058">
    <property type="protein sequence ID" value="MBO8481456.1"/>
    <property type="molecule type" value="Genomic_DNA"/>
</dbReference>
<proteinExistence type="predicted"/>
<reference evidence="2" key="2">
    <citation type="journal article" date="2021" name="PeerJ">
        <title>Extensive microbial diversity within the chicken gut microbiome revealed by metagenomics and culture.</title>
        <authorList>
            <person name="Gilroy R."/>
            <person name="Ravi A."/>
            <person name="Getino M."/>
            <person name="Pursley I."/>
            <person name="Horton D.L."/>
            <person name="Alikhan N.F."/>
            <person name="Baker D."/>
            <person name="Gharbi K."/>
            <person name="Hall N."/>
            <person name="Watson M."/>
            <person name="Adriaenssens E.M."/>
            <person name="Foster-Nyarko E."/>
            <person name="Jarju S."/>
            <person name="Secka A."/>
            <person name="Antonio M."/>
            <person name="Oren A."/>
            <person name="Chaudhuri R.R."/>
            <person name="La Ragione R."/>
            <person name="Hildebrand F."/>
            <person name="Pallen M.J."/>
        </authorList>
    </citation>
    <scope>NUCLEOTIDE SEQUENCE</scope>
    <source>
        <strain evidence="2">B3-2255</strain>
    </source>
</reference>
<gene>
    <name evidence="2" type="ORF">IAC87_02790</name>
</gene>
<dbReference type="PROSITE" id="PS51257">
    <property type="entry name" value="PROKAR_LIPOPROTEIN"/>
    <property type="match status" value="1"/>
</dbReference>
<accession>A0A9D9NPX5</accession>
<reference evidence="2" key="1">
    <citation type="submission" date="2020-10" db="EMBL/GenBank/DDBJ databases">
        <authorList>
            <person name="Gilroy R."/>
        </authorList>
    </citation>
    <scope>NUCLEOTIDE SEQUENCE</scope>
    <source>
        <strain evidence="2">B3-2255</strain>
    </source>
</reference>
<evidence type="ECO:0008006" key="4">
    <source>
        <dbReference type="Google" id="ProtNLM"/>
    </source>
</evidence>
<organism evidence="2 3">
    <name type="scientific">Candidatus Merdivivens faecigallinarum</name>
    <dbReference type="NCBI Taxonomy" id="2840871"/>
    <lineage>
        <taxon>Bacteria</taxon>
        <taxon>Pseudomonadati</taxon>
        <taxon>Bacteroidota</taxon>
        <taxon>Bacteroidia</taxon>
        <taxon>Bacteroidales</taxon>
        <taxon>Muribaculaceae</taxon>
        <taxon>Muribaculaceae incertae sedis</taxon>
        <taxon>Candidatus Merdivivens</taxon>
    </lineage>
</organism>
<evidence type="ECO:0000256" key="1">
    <source>
        <dbReference type="SAM" id="SignalP"/>
    </source>
</evidence>